<feature type="transmembrane region" description="Helical" evidence="1">
    <location>
        <begin position="156"/>
        <end position="177"/>
    </location>
</feature>
<keyword evidence="1" id="KW-1133">Transmembrane helix</keyword>
<reference evidence="3" key="1">
    <citation type="submission" date="2018-05" db="EMBL/GenBank/DDBJ databases">
        <authorList>
            <person name="Lanie J.A."/>
            <person name="Ng W.-L."/>
            <person name="Kazmierczak K.M."/>
            <person name="Andrzejewski T.M."/>
            <person name="Davidsen T.M."/>
            <person name="Wayne K.J."/>
            <person name="Tettelin H."/>
            <person name="Glass J.I."/>
            <person name="Rusch D."/>
            <person name="Podicherti R."/>
            <person name="Tsui H.-C.T."/>
            <person name="Winkler M.E."/>
        </authorList>
    </citation>
    <scope>NUCLEOTIDE SEQUENCE</scope>
</reference>
<feature type="domain" description="EamA" evidence="2">
    <location>
        <begin position="158"/>
        <end position="296"/>
    </location>
</feature>
<feature type="transmembrane region" description="Helical" evidence="1">
    <location>
        <begin position="127"/>
        <end position="149"/>
    </location>
</feature>
<name>A0A382F612_9ZZZZ</name>
<dbReference type="InterPro" id="IPR037185">
    <property type="entry name" value="EmrE-like"/>
</dbReference>
<keyword evidence="1" id="KW-0472">Membrane</keyword>
<dbReference type="PANTHER" id="PTHR22911">
    <property type="entry name" value="ACYL-MALONYL CONDENSING ENZYME-RELATED"/>
    <property type="match status" value="1"/>
</dbReference>
<dbReference type="Gene3D" id="1.10.3730.20">
    <property type="match status" value="1"/>
</dbReference>
<keyword evidence="1" id="KW-0812">Transmembrane</keyword>
<dbReference type="AlphaFoldDB" id="A0A382F612"/>
<feature type="transmembrane region" description="Helical" evidence="1">
    <location>
        <begin position="99"/>
        <end position="121"/>
    </location>
</feature>
<sequence length="298" mass="32560">MALTGFQLNPGDIYAIMTALCWSSAVILFQVSGRILGSLQISLLKNIIGVIGFTGFLLIQWQDFPLFTQHEYFIMIISGTLGVAIGDLFFLASLRRLGAGLNAIVSTAYSPSIFLIAFLMFKEVISLQAYFGGVLVIIGIIIGTLEVPIDRSRKDIAWGVFYGFLAQALTAFSVLILKPTMVIHPVVPIALVRFSMGAILSIGFLVFAKGFPALIETFNRGFTHLPLIMGSLLGTFLSVVFWLAGYKYTLAGRAAIYNQLSTIFIIIMAVIFLNETMTKRKWIAVFFALSGVLLVSGS</sequence>
<feature type="transmembrane region" description="Helical" evidence="1">
    <location>
        <begin position="43"/>
        <end position="61"/>
    </location>
</feature>
<feature type="transmembrane region" description="Helical" evidence="1">
    <location>
        <begin position="256"/>
        <end position="274"/>
    </location>
</feature>
<feature type="transmembrane region" description="Helical" evidence="1">
    <location>
        <begin position="73"/>
        <end position="92"/>
    </location>
</feature>
<evidence type="ECO:0000259" key="2">
    <source>
        <dbReference type="Pfam" id="PF00892"/>
    </source>
</evidence>
<evidence type="ECO:0000256" key="1">
    <source>
        <dbReference type="SAM" id="Phobius"/>
    </source>
</evidence>
<dbReference type="EMBL" id="UINC01048206">
    <property type="protein sequence ID" value="SVB58466.1"/>
    <property type="molecule type" value="Genomic_DNA"/>
</dbReference>
<dbReference type="PANTHER" id="PTHR22911:SF137">
    <property type="entry name" value="SOLUTE CARRIER FAMILY 35 MEMBER G2-RELATED"/>
    <property type="match status" value="1"/>
</dbReference>
<gene>
    <name evidence="3" type="ORF">METZ01_LOCUS211320</name>
</gene>
<protein>
    <recommendedName>
        <fullName evidence="2">EamA domain-containing protein</fullName>
    </recommendedName>
</protein>
<accession>A0A382F612</accession>
<dbReference type="SUPFAM" id="SSF103481">
    <property type="entry name" value="Multidrug resistance efflux transporter EmrE"/>
    <property type="match status" value="2"/>
</dbReference>
<dbReference type="InterPro" id="IPR000620">
    <property type="entry name" value="EamA_dom"/>
</dbReference>
<feature type="transmembrane region" description="Helical" evidence="1">
    <location>
        <begin position="223"/>
        <end position="244"/>
    </location>
</feature>
<feature type="transmembrane region" description="Helical" evidence="1">
    <location>
        <begin position="189"/>
        <end position="211"/>
    </location>
</feature>
<organism evidence="3">
    <name type="scientific">marine metagenome</name>
    <dbReference type="NCBI Taxonomy" id="408172"/>
    <lineage>
        <taxon>unclassified sequences</taxon>
        <taxon>metagenomes</taxon>
        <taxon>ecological metagenomes</taxon>
    </lineage>
</organism>
<evidence type="ECO:0000313" key="3">
    <source>
        <dbReference type="EMBL" id="SVB58466.1"/>
    </source>
</evidence>
<feature type="transmembrane region" description="Helical" evidence="1">
    <location>
        <begin position="13"/>
        <end position="31"/>
    </location>
</feature>
<proteinExistence type="predicted"/>
<dbReference type="Pfam" id="PF00892">
    <property type="entry name" value="EamA"/>
    <property type="match status" value="2"/>
</dbReference>
<feature type="domain" description="EamA" evidence="2">
    <location>
        <begin position="10"/>
        <end position="142"/>
    </location>
</feature>
<dbReference type="GO" id="GO:0016020">
    <property type="term" value="C:membrane"/>
    <property type="evidence" value="ECO:0007669"/>
    <property type="project" value="InterPro"/>
</dbReference>